<comment type="function">
    <text evidence="9">A type II topoisomerase that negatively supercoils closed circular double-stranded (ds) DNA in an ATP-dependent manner to modulate DNA topology and maintain chromosomes in an underwound state. Negative supercoiling favors strand separation, and DNA replication, transcription, recombination and repair, all of which involve strand separation. Also able to catalyze the interconversion of other topological isomers of dsDNA rings, including catenanes and knotted rings. Type II topoisomerases break and join 2 DNA strands simultaneously in an ATP-dependent manner.</text>
</comment>
<comment type="catalytic activity">
    <reaction evidence="1 9 10">
        <text>ATP-dependent breakage, passage and rejoining of double-stranded DNA.</text>
        <dbReference type="EC" id="5.6.2.2"/>
    </reaction>
</comment>
<gene>
    <name evidence="9" type="primary">gyrA</name>
    <name evidence="13" type="ORF">SAMN04488067_103222</name>
</gene>
<dbReference type="PANTHER" id="PTHR43493:SF5">
    <property type="entry name" value="DNA GYRASE SUBUNIT A, CHLOROPLASTIC_MITOCHONDRIAL"/>
    <property type="match status" value="1"/>
</dbReference>
<dbReference type="GO" id="GO:0003918">
    <property type="term" value="F:DNA topoisomerase type II (double strand cut, ATP-hydrolyzing) activity"/>
    <property type="evidence" value="ECO:0007669"/>
    <property type="project" value="UniProtKB-UniRule"/>
</dbReference>
<keyword evidence="9" id="KW-0963">Cytoplasm</keyword>
<evidence type="ECO:0000256" key="8">
    <source>
        <dbReference type="ARBA" id="ARBA00063644"/>
    </source>
</evidence>
<dbReference type="Gene3D" id="3.90.199.10">
    <property type="entry name" value="Topoisomerase II, domain 5"/>
    <property type="match status" value="1"/>
</dbReference>
<keyword evidence="4 9" id="KW-0067">ATP-binding</keyword>
<evidence type="ECO:0000313" key="13">
    <source>
        <dbReference type="EMBL" id="SDF33043.1"/>
    </source>
</evidence>
<evidence type="ECO:0000256" key="11">
    <source>
        <dbReference type="SAM" id="MobiDB-lite"/>
    </source>
</evidence>
<keyword evidence="5 9" id="KW-0799">Topoisomerase</keyword>
<dbReference type="EMBL" id="FNBO01000003">
    <property type="protein sequence ID" value="SDF33043.1"/>
    <property type="molecule type" value="Genomic_DNA"/>
</dbReference>
<dbReference type="EC" id="5.6.2.2" evidence="9"/>
<dbReference type="GO" id="GO:0003677">
    <property type="term" value="F:DNA binding"/>
    <property type="evidence" value="ECO:0007669"/>
    <property type="project" value="UniProtKB-UniRule"/>
</dbReference>
<dbReference type="HAMAP" id="MF_01897">
    <property type="entry name" value="GyrA"/>
    <property type="match status" value="1"/>
</dbReference>
<dbReference type="Gene3D" id="2.120.10.90">
    <property type="entry name" value="DNA gyrase/topoisomerase IV, subunit A, C-terminal"/>
    <property type="match status" value="1"/>
</dbReference>
<feature type="domain" description="Topo IIA-type catalytic" evidence="12">
    <location>
        <begin position="44"/>
        <end position="504"/>
    </location>
</feature>
<dbReference type="SUPFAM" id="SSF56719">
    <property type="entry name" value="Type II DNA topoisomerase"/>
    <property type="match status" value="1"/>
</dbReference>
<evidence type="ECO:0000259" key="12">
    <source>
        <dbReference type="PROSITE" id="PS52040"/>
    </source>
</evidence>
<dbReference type="CDD" id="cd00187">
    <property type="entry name" value="TOP4c"/>
    <property type="match status" value="1"/>
</dbReference>
<feature type="region of interest" description="Disordered" evidence="11">
    <location>
        <begin position="815"/>
        <end position="837"/>
    </location>
</feature>
<dbReference type="Pfam" id="PF00521">
    <property type="entry name" value="DNA_topoisoIV"/>
    <property type="match status" value="1"/>
</dbReference>
<name>A0A1G7K726_9EURY</name>
<dbReference type="InterPro" id="IPR005743">
    <property type="entry name" value="GyrA"/>
</dbReference>
<evidence type="ECO:0000256" key="4">
    <source>
        <dbReference type="ARBA" id="ARBA00022840"/>
    </source>
</evidence>
<dbReference type="InterPro" id="IPR013758">
    <property type="entry name" value="Topo_IIA_A/C_ab"/>
</dbReference>
<organism evidence="13 14">
    <name type="scientific">Halorubrum xinjiangense</name>
    <dbReference type="NCBI Taxonomy" id="261291"/>
    <lineage>
        <taxon>Archaea</taxon>
        <taxon>Methanobacteriati</taxon>
        <taxon>Methanobacteriota</taxon>
        <taxon>Stenosarchaea group</taxon>
        <taxon>Halobacteria</taxon>
        <taxon>Halobacteriales</taxon>
        <taxon>Haloferacaceae</taxon>
        <taxon>Halorubrum</taxon>
    </lineage>
</organism>
<evidence type="ECO:0000256" key="6">
    <source>
        <dbReference type="ARBA" id="ARBA00023125"/>
    </source>
</evidence>
<dbReference type="GO" id="GO:0005694">
    <property type="term" value="C:chromosome"/>
    <property type="evidence" value="ECO:0007669"/>
    <property type="project" value="InterPro"/>
</dbReference>
<comment type="miscellaneous">
    <text evidence="9">Few gyrases are as efficient as E.coli at forming negative supercoils. Not all organisms have 2 type II topoisomerases; in organisms with a single type II topoisomerase this enzyme also has to decatenate newly replicated chromosomes.</text>
</comment>
<evidence type="ECO:0000256" key="5">
    <source>
        <dbReference type="ARBA" id="ARBA00023029"/>
    </source>
</evidence>
<feature type="active site" description="O-(5'-phospho-DNA)-tyrosine intermediate" evidence="9 10">
    <location>
        <position position="132"/>
    </location>
</feature>
<dbReference type="NCBIfam" id="NF004043">
    <property type="entry name" value="PRK05560.1"/>
    <property type="match status" value="1"/>
</dbReference>
<dbReference type="FunFam" id="1.10.268.10:FF:000001">
    <property type="entry name" value="DNA gyrase subunit A"/>
    <property type="match status" value="1"/>
</dbReference>
<comment type="subunit">
    <text evidence="8">Heterotetramer composed of ParC and ParE.</text>
</comment>
<keyword evidence="14" id="KW-1185">Reference proteome</keyword>
<keyword evidence="3 9" id="KW-0547">Nucleotide-binding</keyword>
<feature type="region of interest" description="Disordered" evidence="11">
    <location>
        <begin position="1"/>
        <end position="22"/>
    </location>
</feature>
<evidence type="ECO:0000256" key="7">
    <source>
        <dbReference type="ARBA" id="ARBA00023235"/>
    </source>
</evidence>
<dbReference type="PANTHER" id="PTHR43493">
    <property type="entry name" value="DNA GYRASE/TOPOISOMERASE SUBUNIT A"/>
    <property type="match status" value="1"/>
</dbReference>
<keyword evidence="6 9" id="KW-0238">DNA-binding</keyword>
<dbReference type="NCBIfam" id="TIGR01063">
    <property type="entry name" value="gyrA"/>
    <property type="match status" value="1"/>
</dbReference>
<dbReference type="PROSITE" id="PS50007">
    <property type="entry name" value="PIPLC_X_DOMAIN"/>
    <property type="match status" value="1"/>
</dbReference>
<dbReference type="InterPro" id="IPR013757">
    <property type="entry name" value="Topo_IIA_A_a_sf"/>
</dbReference>
<dbReference type="Gene3D" id="3.30.1360.40">
    <property type="match status" value="1"/>
</dbReference>
<protein>
    <recommendedName>
        <fullName evidence="9">DNA gyrase subunit A</fullName>
        <ecNumber evidence="9">5.6.2.2</ecNumber>
    </recommendedName>
</protein>
<dbReference type="Proteomes" id="UP000324020">
    <property type="component" value="Unassembled WGS sequence"/>
</dbReference>
<dbReference type="Gene3D" id="1.10.268.10">
    <property type="entry name" value="Topoisomerase, domain 3"/>
    <property type="match status" value="1"/>
</dbReference>
<comment type="subunit">
    <text evidence="9">Heterotetramer, composed of two GyrA and two GyrB chains. In the heterotetramer, GyrA contains the active site tyrosine that forms a transient covalent intermediate with DNA, while GyrB binds cofactors and catalyzes ATP hydrolysis.</text>
</comment>
<sequence length="837" mass="92694">MSSDLPDATPDDVPAAQVTNARIEDEMEQSYIDYAMSVIAGRALPDVRDGLKPVHRRILYAMHEAGVTSNSSHRKSSSIVGETMGDYHPHGDSAIYDTLARMAQDFSMRYPLVDGQGNFGSVDGDPPAAMRYTEARMAPIAEELLADIERDTVDFTANYDDRLEEPEVLPSAVPHLLVNGSSGIAVGMSTNIPPHNLGEVVDATVELIQNPDATVEDLMEHVKGPDFPTGANIVGRNAVHKAYKTGRGRVRVRAEFEVDEEEGRIVISELPFQQNKSRLVERIAEDVNEGAIEGIRDLRDESDRDGMRIVVELKRDAMAEVVKNQLLESHLERTFGVINLALVDGSPQVLDLKETLRHYIEHRREVVRRRSEHELAEREDRAHILEGRLKALEQVDDVVETIQNSDDRDAAKAALEAEYEFSEAQAAHIVRMQLGSLTSMETQEIESEYEDVTARIERLETILADPDELDAVIVDELREMKAEYGDERRTSFIEDVGDVTHEDLIPEEECVVVMSEDDYIKRMSLDTFRAQNRGGKGIIGTGLKEGDRVSSVFAANSHDYLLAFTNRGQIYELKTYEIPEMSRTARGKSAVNLLDLDDGEEIESVVNTEDLDDDEFLTMVTRDGYIKRTAVDEFGNIRSTGIRAIRLEDGDELVDVEVTDGERDIVIGSRNGMAIRFDESDARAMGRTARGVIGIDLREGDAVAGVAAIDDEYHNWVLTVTENGYGKRSDLDEYRQQSRNGKGLIDIKTGDRNGEVVAIEAVTYGDHLVAMSGAGQIMRTRVEEISTVSRNTKGVIVMNLEPDDDVASVDIVPESVHAAADEADDAETGDAETGDAE</sequence>
<evidence type="ECO:0000256" key="9">
    <source>
        <dbReference type="HAMAP-Rule" id="MF_01897"/>
    </source>
</evidence>
<dbReference type="FunFam" id="2.120.10.90:FF:000005">
    <property type="entry name" value="DNA topoisomerase 4 subunit A"/>
    <property type="match status" value="1"/>
</dbReference>
<feature type="short sequence motif" description="GyrA-box" evidence="9">
    <location>
        <begin position="531"/>
        <end position="537"/>
    </location>
</feature>
<dbReference type="GO" id="GO:0006265">
    <property type="term" value="P:DNA topological change"/>
    <property type="evidence" value="ECO:0007669"/>
    <property type="project" value="UniProtKB-UniRule"/>
</dbReference>
<evidence type="ECO:0000256" key="3">
    <source>
        <dbReference type="ARBA" id="ARBA00022741"/>
    </source>
</evidence>
<evidence type="ECO:0000256" key="10">
    <source>
        <dbReference type="PROSITE-ProRule" id="PRU01384"/>
    </source>
</evidence>
<dbReference type="GO" id="GO:0009330">
    <property type="term" value="C:DNA topoisomerase type II (double strand cut, ATP-hydrolyzing) complex"/>
    <property type="evidence" value="ECO:0007669"/>
    <property type="project" value="TreeGrafter"/>
</dbReference>
<dbReference type="FunFam" id="3.90.199.10:FF:000001">
    <property type="entry name" value="DNA gyrase subunit A"/>
    <property type="match status" value="1"/>
</dbReference>
<reference evidence="13 14" key="1">
    <citation type="submission" date="2016-10" db="EMBL/GenBank/DDBJ databases">
        <authorList>
            <person name="Varghese N."/>
            <person name="Submissions S."/>
        </authorList>
    </citation>
    <scope>NUCLEOTIDE SEQUENCE [LARGE SCALE GENOMIC DNA]</scope>
    <source>
        <strain evidence="13 14">CGMCC 1.3527</strain>
    </source>
</reference>
<dbReference type="InterPro" id="IPR002205">
    <property type="entry name" value="Topo_IIA_dom_A"/>
</dbReference>
<comment type="subcellular location">
    <subcellularLocation>
        <location evidence="9">Cytoplasm</location>
    </subcellularLocation>
</comment>
<dbReference type="OrthoDB" id="371943at2157"/>
<dbReference type="SMART" id="SM00434">
    <property type="entry name" value="TOP4c"/>
    <property type="match status" value="1"/>
</dbReference>
<dbReference type="SUPFAM" id="SSF101904">
    <property type="entry name" value="GyrA/ParC C-terminal domain-like"/>
    <property type="match status" value="1"/>
</dbReference>
<evidence type="ECO:0000256" key="2">
    <source>
        <dbReference type="ARBA" id="ARBA00008263"/>
    </source>
</evidence>
<dbReference type="InterPro" id="IPR050220">
    <property type="entry name" value="Type_II_DNA_Topoisomerases"/>
</dbReference>
<proteinExistence type="inferred from homology"/>
<dbReference type="InterPro" id="IPR035516">
    <property type="entry name" value="Gyrase/topoIV_suA_C"/>
</dbReference>
<dbReference type="FunFam" id="3.30.1360.40:FF:000002">
    <property type="entry name" value="DNA gyrase subunit A"/>
    <property type="match status" value="1"/>
</dbReference>
<keyword evidence="7 9" id="KW-0413">Isomerase</keyword>
<dbReference type="InterPro" id="IPR006691">
    <property type="entry name" value="GyrA/parC_rep"/>
</dbReference>
<dbReference type="PROSITE" id="PS52040">
    <property type="entry name" value="TOPO_IIA"/>
    <property type="match status" value="1"/>
</dbReference>
<dbReference type="GO" id="GO:0005737">
    <property type="term" value="C:cytoplasm"/>
    <property type="evidence" value="ECO:0007669"/>
    <property type="project" value="UniProtKB-SubCell"/>
</dbReference>
<feature type="compositionally biased region" description="Acidic residues" evidence="11">
    <location>
        <begin position="821"/>
        <end position="837"/>
    </location>
</feature>
<dbReference type="InterPro" id="IPR013760">
    <property type="entry name" value="Topo_IIA-like_dom_sf"/>
</dbReference>
<dbReference type="Pfam" id="PF03989">
    <property type="entry name" value="DNA_gyraseA_C"/>
    <property type="match status" value="6"/>
</dbReference>
<dbReference type="GO" id="GO:0005524">
    <property type="term" value="F:ATP binding"/>
    <property type="evidence" value="ECO:0007669"/>
    <property type="project" value="UniProtKB-UniRule"/>
</dbReference>
<dbReference type="AlphaFoldDB" id="A0A1G7K726"/>
<evidence type="ECO:0000313" key="14">
    <source>
        <dbReference type="Proteomes" id="UP000324020"/>
    </source>
</evidence>
<comment type="similarity">
    <text evidence="2 9">Belongs to the type II topoisomerase GyrA/ParC subunit family.</text>
</comment>
<dbReference type="GO" id="GO:0006261">
    <property type="term" value="P:DNA-templated DNA replication"/>
    <property type="evidence" value="ECO:0007669"/>
    <property type="project" value="UniProtKB-UniRule"/>
</dbReference>
<dbReference type="NCBIfam" id="NF004044">
    <property type="entry name" value="PRK05561.1"/>
    <property type="match status" value="1"/>
</dbReference>
<accession>A0A1G7K726</accession>
<dbReference type="RefSeq" id="WP_149798077.1">
    <property type="nucleotide sequence ID" value="NZ_FNBO01000003.1"/>
</dbReference>
<evidence type="ECO:0000256" key="1">
    <source>
        <dbReference type="ARBA" id="ARBA00000185"/>
    </source>
</evidence>